<dbReference type="InterPro" id="IPR003598">
    <property type="entry name" value="Ig_sub2"/>
</dbReference>
<keyword evidence="5" id="KW-1185">Reference proteome</keyword>
<dbReference type="Gene3D" id="2.60.40.10">
    <property type="entry name" value="Immunoglobulins"/>
    <property type="match status" value="4"/>
</dbReference>
<keyword evidence="2" id="KW-0812">Transmembrane</keyword>
<gene>
    <name evidence="4" type="ORF">FSCOSCO3_A007596</name>
</gene>
<keyword evidence="2" id="KW-1133">Transmembrane helix</keyword>
<reference evidence="4 5" key="1">
    <citation type="submission" date="2024-01" db="EMBL/GenBank/DDBJ databases">
        <authorList>
            <person name="Alioto T."/>
            <person name="Alioto T."/>
            <person name="Gomez Garrido J."/>
        </authorList>
    </citation>
    <scope>NUCLEOTIDE SEQUENCE [LARGE SCALE GENOMIC DNA]</scope>
</reference>
<dbReference type="GO" id="GO:0042289">
    <property type="term" value="F:MHC class II protein binding"/>
    <property type="evidence" value="ECO:0007669"/>
    <property type="project" value="TreeGrafter"/>
</dbReference>
<dbReference type="SUPFAM" id="SSF48726">
    <property type="entry name" value="Immunoglobulin"/>
    <property type="match status" value="4"/>
</dbReference>
<dbReference type="Proteomes" id="UP001314229">
    <property type="component" value="Unassembled WGS sequence"/>
</dbReference>
<feature type="transmembrane region" description="Helical" evidence="2">
    <location>
        <begin position="578"/>
        <end position="601"/>
    </location>
</feature>
<keyword evidence="2" id="KW-0472">Membrane</keyword>
<dbReference type="SMART" id="SM00408">
    <property type="entry name" value="IGc2"/>
    <property type="match status" value="4"/>
</dbReference>
<dbReference type="SMART" id="SM00409">
    <property type="entry name" value="IG"/>
    <property type="match status" value="3"/>
</dbReference>
<organism evidence="4 5">
    <name type="scientific">Scomber scombrus</name>
    <name type="common">Atlantic mackerel</name>
    <name type="synonym">Scomber vernalis</name>
    <dbReference type="NCBI Taxonomy" id="13677"/>
    <lineage>
        <taxon>Eukaryota</taxon>
        <taxon>Metazoa</taxon>
        <taxon>Chordata</taxon>
        <taxon>Craniata</taxon>
        <taxon>Vertebrata</taxon>
        <taxon>Euteleostomi</taxon>
        <taxon>Actinopterygii</taxon>
        <taxon>Neopterygii</taxon>
        <taxon>Teleostei</taxon>
        <taxon>Neoteleostei</taxon>
        <taxon>Acanthomorphata</taxon>
        <taxon>Pelagiaria</taxon>
        <taxon>Scombriformes</taxon>
        <taxon>Scombridae</taxon>
        <taxon>Scomber</taxon>
    </lineage>
</organism>
<dbReference type="InterPro" id="IPR013783">
    <property type="entry name" value="Ig-like_fold"/>
</dbReference>
<dbReference type="GO" id="GO:1990782">
    <property type="term" value="F:protein tyrosine kinase binding"/>
    <property type="evidence" value="ECO:0007669"/>
    <property type="project" value="TreeGrafter"/>
</dbReference>
<dbReference type="GO" id="GO:0070374">
    <property type="term" value="P:positive regulation of ERK1 and ERK2 cascade"/>
    <property type="evidence" value="ECO:0007669"/>
    <property type="project" value="TreeGrafter"/>
</dbReference>
<dbReference type="Pfam" id="PF07686">
    <property type="entry name" value="V-set"/>
    <property type="match status" value="2"/>
</dbReference>
<dbReference type="InterPro" id="IPR036179">
    <property type="entry name" value="Ig-like_dom_sf"/>
</dbReference>
<dbReference type="AlphaFoldDB" id="A0AAV1Q5T8"/>
<dbReference type="GO" id="GO:0045121">
    <property type="term" value="C:membrane raft"/>
    <property type="evidence" value="ECO:0007669"/>
    <property type="project" value="TreeGrafter"/>
</dbReference>
<evidence type="ECO:0000256" key="1">
    <source>
        <dbReference type="SAM" id="MobiDB-lite"/>
    </source>
</evidence>
<evidence type="ECO:0000256" key="2">
    <source>
        <dbReference type="SAM" id="Phobius"/>
    </source>
</evidence>
<evidence type="ECO:0000259" key="3">
    <source>
        <dbReference type="PROSITE" id="PS50835"/>
    </source>
</evidence>
<evidence type="ECO:0000313" key="4">
    <source>
        <dbReference type="EMBL" id="CAK6979358.1"/>
    </source>
</evidence>
<dbReference type="InterPro" id="IPR013106">
    <property type="entry name" value="Ig_V-set"/>
</dbReference>
<dbReference type="EMBL" id="CAWUFR010000571">
    <property type="protein sequence ID" value="CAK6979358.1"/>
    <property type="molecule type" value="Genomic_DNA"/>
</dbReference>
<dbReference type="InterPro" id="IPR007110">
    <property type="entry name" value="Ig-like_dom"/>
</dbReference>
<comment type="caution">
    <text evidence="4">The sequence shown here is derived from an EMBL/GenBank/DDBJ whole genome shotgun (WGS) entry which is preliminary data.</text>
</comment>
<evidence type="ECO:0000313" key="5">
    <source>
        <dbReference type="Proteomes" id="UP001314229"/>
    </source>
</evidence>
<feature type="domain" description="Ig-like" evidence="3">
    <location>
        <begin position="91"/>
        <end position="175"/>
    </location>
</feature>
<dbReference type="GO" id="GO:0042110">
    <property type="term" value="P:T cell activation"/>
    <property type="evidence" value="ECO:0007669"/>
    <property type="project" value="TreeGrafter"/>
</dbReference>
<dbReference type="GO" id="GO:0035723">
    <property type="term" value="P:interleukin-15-mediated signaling pathway"/>
    <property type="evidence" value="ECO:0007669"/>
    <property type="project" value="TreeGrafter"/>
</dbReference>
<dbReference type="SMART" id="SM00406">
    <property type="entry name" value="IGv"/>
    <property type="match status" value="2"/>
</dbReference>
<dbReference type="GO" id="GO:0009897">
    <property type="term" value="C:external side of plasma membrane"/>
    <property type="evidence" value="ECO:0007669"/>
    <property type="project" value="TreeGrafter"/>
</dbReference>
<dbReference type="PROSITE" id="PS50835">
    <property type="entry name" value="IG_LIKE"/>
    <property type="match status" value="2"/>
</dbReference>
<name>A0AAV1Q5T8_SCOSC</name>
<proteinExistence type="predicted"/>
<sequence>MDLNLGDNATLPCNRKSSSACSTVNWLYSRDESQTSVVVENGKVKTRASRLSLGTNCSLVINDISARDGGRYTCQQSTELDIVLNLNIIMPGSTTHLYHRPEDSTTLPCRGASLSDRACSTVDWIYNRDVSQSFELVQKGQVVKESGRAARLSLGMNCSLLINGVTAEDAGFYTCDQKYILNTGVLLSVLTSISGQRINLFNRPGDDVILPSDGASVSDSDCSTVTWLYNRDLFQATITVIEPNVRRQSVRAARLSMDTNCSLLIKNITDEDAGLYNRRQANKVDIFVNLNILTIRPSPPDADAKGDGNITLRCTLLSYDKCRANSIRWSGPNRTFTCQKVDERNNVQIEDHYTPFFTHGFRGSPPKESNTGISGQRINLFNRPGDDVILPSDGASVSDSDCSTVTWLYNRDEFQATIAVIEPNVRRQSVRAARLSLDTDCSLLINNITDEDAGRYIRQQANKVDIIVNLNILTITPSPPDADPKGDGNITLRCTLLSFDKCRANSIRWVDETGSVLRGEGLGYKVTVQKDCASVLTVTRQIGPNRKYTCQRVDEMNNVQIEDHYTPVFKDHSPDMKAVVVVVLLVVVAAVVVVIITAVFIKFRKRDTTSENGIQNTVNPPDPHQPQDEPSGSLTYVTVNHANQKTTSKKKVTEEQVTYSTVKTPVNTKADTDPNSIYYNINW</sequence>
<dbReference type="PANTHER" id="PTHR11422">
    <property type="entry name" value="T-CELL SURFACE GLYCOPROTEIN CD4"/>
    <property type="match status" value="1"/>
</dbReference>
<feature type="domain" description="Ig-like" evidence="3">
    <location>
        <begin position="1"/>
        <end position="75"/>
    </location>
</feature>
<dbReference type="PANTHER" id="PTHR11422:SF5">
    <property type="entry name" value="DIVERSE IMMUNOGLOBULIN DOMAIN-CONTAINING PROTEIN 1.1 ISOFORM X1-RELATED"/>
    <property type="match status" value="1"/>
</dbReference>
<accession>A0AAV1Q5T8</accession>
<dbReference type="InterPro" id="IPR003599">
    <property type="entry name" value="Ig_sub"/>
</dbReference>
<feature type="region of interest" description="Disordered" evidence="1">
    <location>
        <begin position="611"/>
        <end position="634"/>
    </location>
</feature>
<protein>
    <submittedName>
        <fullName evidence="4">Uncharacterized protein LOC127368569</fullName>
    </submittedName>
</protein>